<evidence type="ECO:0000313" key="3">
    <source>
        <dbReference type="EMBL" id="QEH31711.1"/>
    </source>
</evidence>
<dbReference type="InterPro" id="IPR043472">
    <property type="entry name" value="Macro_dom-like"/>
</dbReference>
<gene>
    <name evidence="3" type="ORF">OJF2_01760</name>
</gene>
<dbReference type="Gene3D" id="3.40.220.10">
    <property type="entry name" value="Leucine Aminopeptidase, subunit E, domain 1"/>
    <property type="match status" value="1"/>
</dbReference>
<keyword evidence="4" id="KW-1185">Reference proteome</keyword>
<dbReference type="RefSeq" id="WP_148590390.1">
    <property type="nucleotide sequence ID" value="NZ_CP042997.1"/>
</dbReference>
<dbReference type="GO" id="GO:0140291">
    <property type="term" value="P:peptidyl-glutamate ADP-deribosylation"/>
    <property type="evidence" value="ECO:0007669"/>
    <property type="project" value="TreeGrafter"/>
</dbReference>
<dbReference type="PROSITE" id="PS51154">
    <property type="entry name" value="MACRO"/>
    <property type="match status" value="1"/>
</dbReference>
<reference evidence="3 4" key="1">
    <citation type="submission" date="2019-08" db="EMBL/GenBank/DDBJ databases">
        <title>Deep-cultivation of Planctomycetes and their phenomic and genomic characterization uncovers novel biology.</title>
        <authorList>
            <person name="Wiegand S."/>
            <person name="Jogler M."/>
            <person name="Boedeker C."/>
            <person name="Pinto D."/>
            <person name="Vollmers J."/>
            <person name="Rivas-Marin E."/>
            <person name="Kohn T."/>
            <person name="Peeters S.H."/>
            <person name="Heuer A."/>
            <person name="Rast P."/>
            <person name="Oberbeckmann S."/>
            <person name="Bunk B."/>
            <person name="Jeske O."/>
            <person name="Meyerdierks A."/>
            <person name="Storesund J.E."/>
            <person name="Kallscheuer N."/>
            <person name="Luecker S."/>
            <person name="Lage O.M."/>
            <person name="Pohl T."/>
            <person name="Merkel B.J."/>
            <person name="Hornburger P."/>
            <person name="Mueller R.-W."/>
            <person name="Bruemmer F."/>
            <person name="Labrenz M."/>
            <person name="Spormann A.M."/>
            <person name="Op den Camp H."/>
            <person name="Overmann J."/>
            <person name="Amann R."/>
            <person name="Jetten M.S.M."/>
            <person name="Mascher T."/>
            <person name="Medema M.H."/>
            <person name="Devos D.P."/>
            <person name="Kaster A.-K."/>
            <person name="Ovreas L."/>
            <person name="Rohde M."/>
            <person name="Galperin M.Y."/>
            <person name="Jogler C."/>
        </authorList>
    </citation>
    <scope>NUCLEOTIDE SEQUENCE [LARGE SCALE GENOMIC DNA]</scope>
    <source>
        <strain evidence="3 4">OJF2</strain>
    </source>
</reference>
<dbReference type="PANTHER" id="PTHR12521:SF0">
    <property type="entry name" value="ADP-RIBOSE GLYCOHYDROLASE OARD1"/>
    <property type="match status" value="1"/>
</dbReference>
<protein>
    <submittedName>
        <fullName evidence="3">RNase III inhibitor</fullName>
    </submittedName>
</protein>
<proteinExistence type="predicted"/>
<comment type="catalytic activity">
    <reaction evidence="1">
        <text>an N-(ADP-alpha-D-ribosyl)-thymidine in DNA + H2O = a thymidine in DNA + ADP-D-ribose</text>
        <dbReference type="Rhea" id="RHEA:71655"/>
        <dbReference type="Rhea" id="RHEA-COMP:13556"/>
        <dbReference type="Rhea" id="RHEA-COMP:18051"/>
        <dbReference type="ChEBI" id="CHEBI:15377"/>
        <dbReference type="ChEBI" id="CHEBI:57967"/>
        <dbReference type="ChEBI" id="CHEBI:137386"/>
        <dbReference type="ChEBI" id="CHEBI:191199"/>
    </reaction>
    <physiologicalReaction direction="left-to-right" evidence="1">
        <dbReference type="Rhea" id="RHEA:71656"/>
    </physiologicalReaction>
</comment>
<dbReference type="SUPFAM" id="SSF52949">
    <property type="entry name" value="Macro domain-like"/>
    <property type="match status" value="1"/>
</dbReference>
<sequence length="357" mass="40472">MWKRTEGNILEADVQALVNTVNTVGVMGKGIALQFKKAFPEMFEAYEAVCKAKTLRPGLMHVYDRGQMFNPRYIINFPTKRHWKGKSRIADIEAGLDALVEELTARDIKSVAIPPLGCGHGGLDWDEVRPLIEQAMDRVPEVEALIYAPKGAPEPAAIVNRTERPEMTPSRANMLRLLSEYCVLGYDLTLLEIQKILYFLQVAGEPLKLRFAKDRYGPYADNLRHVLHRFEGHFLVGFGDGRNSPRTPIRLFEEAVSEAVQVSERSSTPEQKDRVRRVFDLIEGFESPYGMELLASVHWVAAQEGVPSEPAAVVQAVHAWNDHKRKTMKPEHIHVAWNRLQDLGWLGRDTTSHDDRE</sequence>
<dbReference type="Pfam" id="PF01661">
    <property type="entry name" value="Macro"/>
    <property type="match status" value="1"/>
</dbReference>
<dbReference type="CDD" id="cd02901">
    <property type="entry name" value="Macro_Poa1p-like"/>
    <property type="match status" value="1"/>
</dbReference>
<dbReference type="SMART" id="SM00506">
    <property type="entry name" value="A1pp"/>
    <property type="match status" value="1"/>
</dbReference>
<evidence type="ECO:0000256" key="1">
    <source>
        <dbReference type="ARBA" id="ARBA00035885"/>
    </source>
</evidence>
<dbReference type="Proteomes" id="UP000324233">
    <property type="component" value="Chromosome"/>
</dbReference>
<dbReference type="PANTHER" id="PTHR12521">
    <property type="entry name" value="PROTEIN C6ORF130"/>
    <property type="match status" value="1"/>
</dbReference>
<dbReference type="AlphaFoldDB" id="A0A5B9VV68"/>
<dbReference type="EMBL" id="CP042997">
    <property type="protein sequence ID" value="QEH31711.1"/>
    <property type="molecule type" value="Genomic_DNA"/>
</dbReference>
<dbReference type="InterPro" id="IPR050892">
    <property type="entry name" value="ADP-ribose_metab_enzymes"/>
</dbReference>
<name>A0A5B9VV68_9BACT</name>
<dbReference type="OrthoDB" id="9780211at2"/>
<evidence type="ECO:0000313" key="4">
    <source>
        <dbReference type="Proteomes" id="UP000324233"/>
    </source>
</evidence>
<accession>A0A5B9VV68</accession>
<feature type="domain" description="Macro" evidence="2">
    <location>
        <begin position="1"/>
        <end position="163"/>
    </location>
</feature>
<evidence type="ECO:0000259" key="2">
    <source>
        <dbReference type="PROSITE" id="PS51154"/>
    </source>
</evidence>
<organism evidence="3 4">
    <name type="scientific">Aquisphaera giovannonii</name>
    <dbReference type="NCBI Taxonomy" id="406548"/>
    <lineage>
        <taxon>Bacteria</taxon>
        <taxon>Pseudomonadati</taxon>
        <taxon>Planctomycetota</taxon>
        <taxon>Planctomycetia</taxon>
        <taxon>Isosphaerales</taxon>
        <taxon>Isosphaeraceae</taxon>
        <taxon>Aquisphaera</taxon>
    </lineage>
</organism>
<dbReference type="InterPro" id="IPR002589">
    <property type="entry name" value="Macro_dom"/>
</dbReference>
<dbReference type="KEGG" id="agv:OJF2_01760"/>